<proteinExistence type="predicted"/>
<feature type="transmembrane region" description="Helical" evidence="1">
    <location>
        <begin position="161"/>
        <end position="187"/>
    </location>
</feature>
<keyword evidence="1" id="KW-0472">Membrane</keyword>
<reference evidence="2 3" key="1">
    <citation type="submission" date="2018-08" db="EMBL/GenBank/DDBJ databases">
        <title>Recombination of ecologically and evolutionarily significant loci maintains genetic cohesion in the Pseudomonas syringae species complex.</title>
        <authorList>
            <person name="Dillon M."/>
            <person name="Thakur S."/>
            <person name="Almeida R.N.D."/>
            <person name="Weir B.S."/>
            <person name="Guttman D.S."/>
        </authorList>
    </citation>
    <scope>NUCLEOTIDE SEQUENCE [LARGE SCALE GENOMIC DNA]</scope>
    <source>
        <strain evidence="2 3">ICMP 8670</strain>
    </source>
</reference>
<dbReference type="Proteomes" id="UP000276615">
    <property type="component" value="Unassembled WGS sequence"/>
</dbReference>
<gene>
    <name evidence="2" type="ORF">ALP92_04593</name>
</gene>
<feature type="non-terminal residue" evidence="2">
    <location>
        <position position="314"/>
    </location>
</feature>
<accession>A0A3M4S2S6</accession>
<feature type="transmembrane region" description="Helical" evidence="1">
    <location>
        <begin position="193"/>
        <end position="214"/>
    </location>
</feature>
<dbReference type="EMBL" id="RBRQ01000183">
    <property type="protein sequence ID" value="RMR09275.1"/>
    <property type="molecule type" value="Genomic_DNA"/>
</dbReference>
<evidence type="ECO:0000313" key="3">
    <source>
        <dbReference type="Proteomes" id="UP000276615"/>
    </source>
</evidence>
<organism evidence="2 3">
    <name type="scientific">Pseudomonas syringae pv. primulae</name>
    <dbReference type="NCBI Taxonomy" id="251707"/>
    <lineage>
        <taxon>Bacteria</taxon>
        <taxon>Pseudomonadati</taxon>
        <taxon>Pseudomonadota</taxon>
        <taxon>Gammaproteobacteria</taxon>
        <taxon>Pseudomonadales</taxon>
        <taxon>Pseudomonadaceae</taxon>
        <taxon>Pseudomonas</taxon>
    </lineage>
</organism>
<feature type="non-terminal residue" evidence="2">
    <location>
        <position position="1"/>
    </location>
</feature>
<keyword evidence="1" id="KW-1133">Transmembrane helix</keyword>
<feature type="transmembrane region" description="Helical" evidence="1">
    <location>
        <begin position="61"/>
        <end position="80"/>
    </location>
</feature>
<comment type="caution">
    <text evidence="2">The sequence shown here is derived from an EMBL/GenBank/DDBJ whole genome shotgun (WGS) entry which is preliminary data.</text>
</comment>
<feature type="transmembrane region" description="Helical" evidence="1">
    <location>
        <begin position="20"/>
        <end position="40"/>
    </location>
</feature>
<keyword evidence="1" id="KW-0812">Transmembrane</keyword>
<sequence>TLTKDWLARAKGWTDRLGGTAGTITWGVVMLNLINTAFLYRDLTRDGDFSTKDIGKVTYGLGYSFNLLMAVFVEAPWRVIRDATPVLIDGKNVAILDRSSAYWKAKGNTAWSDAIRGFRASMVAMGGFGLAAVTLELFDITDDFHAAKTSEETYGIGIKGFSVVMMGLGSAAQLMAGISPSGVFTIIAMSPWFSIALLATGFIYLLATMVLNYFKQDSVGWWLRKCCWSRTIDYRYAETAKGENEEIRALIEIQLSPQVHVKSTMHYENRYLGKGDHYSVAVQNGAGVQVRLPNLVRGQSVHFNIVSTKRPWGV</sequence>
<evidence type="ECO:0000256" key="1">
    <source>
        <dbReference type="SAM" id="Phobius"/>
    </source>
</evidence>
<evidence type="ECO:0000313" key="2">
    <source>
        <dbReference type="EMBL" id="RMR09275.1"/>
    </source>
</evidence>
<dbReference type="AlphaFoldDB" id="A0A3M4S2S6"/>
<name>A0A3M4S2S6_9PSED</name>
<protein>
    <submittedName>
        <fullName evidence="2">Uncharacterized protein</fullName>
    </submittedName>
</protein>